<dbReference type="OrthoDB" id="9903794at2"/>
<keyword evidence="1" id="KW-0812">Transmembrane</keyword>
<evidence type="ECO:0000313" key="2">
    <source>
        <dbReference type="EMBL" id="KJZ61408.1"/>
    </source>
</evidence>
<reference evidence="2 3" key="1">
    <citation type="submission" date="2015-03" db="EMBL/GenBank/DDBJ databases">
        <title>Comparative genomics of Pseudomonas insights into diversity of traits involved in vanlence and defense.</title>
        <authorList>
            <person name="Qin Y."/>
        </authorList>
    </citation>
    <scope>NUCLEOTIDE SEQUENCE [LARGE SCALE GENOMIC DNA]</scope>
    <source>
        <strain evidence="2 3">H24</strain>
    </source>
</reference>
<sequence>MGSTLENVFISFGSAAFGVVLTLLLPMLLSHWRYSRRDDLLGFWASTWQDADDPDQWVIETVDVDIDSGRLRLRNANNIGGYLWQGSCDLYDGHYLYGTWKSVKKGATSTGVFSFLILPQAEVLVGQAMGQDKHGVPRTSDWILARRKEDIELGKQWLAKHATYYRGDVKPGA</sequence>
<dbReference type="AlphaFoldDB" id="A0A0F4UXL6"/>
<feature type="transmembrane region" description="Helical" evidence="1">
    <location>
        <begin position="12"/>
        <end position="29"/>
    </location>
</feature>
<organism evidence="2 3">
    <name type="scientific">Pseudomonas fluorescens</name>
    <dbReference type="NCBI Taxonomy" id="294"/>
    <lineage>
        <taxon>Bacteria</taxon>
        <taxon>Pseudomonadati</taxon>
        <taxon>Pseudomonadota</taxon>
        <taxon>Gammaproteobacteria</taxon>
        <taxon>Pseudomonadales</taxon>
        <taxon>Pseudomonadaceae</taxon>
        <taxon>Pseudomonas</taxon>
    </lineage>
</organism>
<comment type="caution">
    <text evidence="2">The sequence shown here is derived from an EMBL/GenBank/DDBJ whole genome shotgun (WGS) entry which is preliminary data.</text>
</comment>
<evidence type="ECO:0000256" key="1">
    <source>
        <dbReference type="SAM" id="Phobius"/>
    </source>
</evidence>
<dbReference type="EMBL" id="LACH01000076">
    <property type="protein sequence ID" value="KJZ61408.1"/>
    <property type="molecule type" value="Genomic_DNA"/>
</dbReference>
<keyword evidence="1" id="KW-1133">Transmembrane helix</keyword>
<dbReference type="RefSeq" id="WP_046056771.1">
    <property type="nucleotide sequence ID" value="NZ_LACH01000076.1"/>
</dbReference>
<protein>
    <submittedName>
        <fullName evidence="2">Uncharacterized protein</fullName>
    </submittedName>
</protein>
<accession>A0A0F4UXL6</accession>
<dbReference type="Proteomes" id="UP000033400">
    <property type="component" value="Unassembled WGS sequence"/>
</dbReference>
<proteinExistence type="predicted"/>
<gene>
    <name evidence="2" type="ORF">VD17_28655</name>
</gene>
<keyword evidence="1" id="KW-0472">Membrane</keyword>
<evidence type="ECO:0000313" key="3">
    <source>
        <dbReference type="Proteomes" id="UP000033400"/>
    </source>
</evidence>
<name>A0A0F4UXL6_PSEFL</name>
<dbReference type="PATRIC" id="fig|294.133.peg.5770"/>